<dbReference type="InterPro" id="IPR032675">
    <property type="entry name" value="LRR_dom_sf"/>
</dbReference>
<gene>
    <name evidence="12" type="ORF">TRITD_6Bv1G014380</name>
</gene>
<dbReference type="PANTHER" id="PTHR23155:SF1135">
    <property type="entry name" value="OS08G0246300 PROTEIN"/>
    <property type="match status" value="1"/>
</dbReference>
<evidence type="ECO:0000256" key="4">
    <source>
        <dbReference type="ARBA" id="ARBA00022741"/>
    </source>
</evidence>
<evidence type="ECO:0000259" key="9">
    <source>
        <dbReference type="Pfam" id="PF18052"/>
    </source>
</evidence>
<organism evidence="12 13">
    <name type="scientific">Triticum turgidum subsp. durum</name>
    <name type="common">Durum wheat</name>
    <name type="synonym">Triticum durum</name>
    <dbReference type="NCBI Taxonomy" id="4567"/>
    <lineage>
        <taxon>Eukaryota</taxon>
        <taxon>Viridiplantae</taxon>
        <taxon>Streptophyta</taxon>
        <taxon>Embryophyta</taxon>
        <taxon>Tracheophyta</taxon>
        <taxon>Spermatophyta</taxon>
        <taxon>Magnoliopsida</taxon>
        <taxon>Liliopsida</taxon>
        <taxon>Poales</taxon>
        <taxon>Poaceae</taxon>
        <taxon>BOP clade</taxon>
        <taxon>Pooideae</taxon>
        <taxon>Triticodae</taxon>
        <taxon>Triticeae</taxon>
        <taxon>Triticinae</taxon>
        <taxon>Triticum</taxon>
    </lineage>
</organism>
<dbReference type="InterPro" id="IPR002182">
    <property type="entry name" value="NB-ARC"/>
</dbReference>
<feature type="coiled-coil region" evidence="7">
    <location>
        <begin position="17"/>
        <end position="44"/>
    </location>
</feature>
<dbReference type="InterPro" id="IPR044974">
    <property type="entry name" value="Disease_R_plants"/>
</dbReference>
<protein>
    <recommendedName>
        <fullName evidence="14">Disease resistance protein RPM1</fullName>
    </recommendedName>
</protein>
<keyword evidence="13" id="KW-1185">Reference proteome</keyword>
<dbReference type="InterPro" id="IPR058922">
    <property type="entry name" value="WHD_DRP"/>
</dbReference>
<evidence type="ECO:0000256" key="1">
    <source>
        <dbReference type="ARBA" id="ARBA00008894"/>
    </source>
</evidence>
<dbReference type="SUPFAM" id="SSF52047">
    <property type="entry name" value="RNI-like"/>
    <property type="match status" value="1"/>
</dbReference>
<dbReference type="CDD" id="cd14798">
    <property type="entry name" value="RX-CC_like"/>
    <property type="match status" value="1"/>
</dbReference>
<evidence type="ECO:0000259" key="10">
    <source>
        <dbReference type="Pfam" id="PF23559"/>
    </source>
</evidence>
<dbReference type="Gene3D" id="3.80.10.10">
    <property type="entry name" value="Ribonuclease Inhibitor"/>
    <property type="match status" value="2"/>
</dbReference>
<evidence type="ECO:0000313" key="13">
    <source>
        <dbReference type="Proteomes" id="UP000324705"/>
    </source>
</evidence>
<evidence type="ECO:0000256" key="6">
    <source>
        <dbReference type="ARBA" id="ARBA00023054"/>
    </source>
</evidence>
<evidence type="ECO:0000259" key="8">
    <source>
        <dbReference type="Pfam" id="PF00931"/>
    </source>
</evidence>
<feature type="domain" description="Disease resistance N-terminal" evidence="9">
    <location>
        <begin position="13"/>
        <end position="94"/>
    </location>
</feature>
<dbReference type="SUPFAM" id="SSF52540">
    <property type="entry name" value="P-loop containing nucleoside triphosphate hydrolases"/>
    <property type="match status" value="2"/>
</dbReference>
<dbReference type="Pfam" id="PF23598">
    <property type="entry name" value="LRR_14"/>
    <property type="match status" value="2"/>
</dbReference>
<dbReference type="Gene3D" id="3.40.50.300">
    <property type="entry name" value="P-loop containing nucleotide triphosphate hydrolases"/>
    <property type="match status" value="2"/>
</dbReference>
<feature type="domain" description="NB-ARC" evidence="8">
    <location>
        <begin position="584"/>
        <end position="744"/>
    </location>
</feature>
<evidence type="ECO:0000256" key="2">
    <source>
        <dbReference type="ARBA" id="ARBA00022614"/>
    </source>
</evidence>
<dbReference type="InterPro" id="IPR027417">
    <property type="entry name" value="P-loop_NTPase"/>
</dbReference>
<sequence>MAEFALGLTKTAVAGTVSKVKSAIEEEEKLRADVEEDLKFITGEFEMMQSFLNSAHTGEHASKNQVARTWVRQLRDLAFEAEDCVEFVVHLDKASRWDWVQRLISPLMCRARPPLPLDEAVAEIKRLKTRVEYVSQRYTRYNFVGTNGGGDGDSLGQQHQLLMHPTAHSTAATAAAFHDLREVWKSMGKIGEHITDDLKRLIDCQGSELQVISLWGSPQADVVGEHGCMSIMKKAYDDPEICQEFKNRAWVKLSVHHPFNPVEFLHNLLTQFTASHHHHHHEDMSELMLQLSKHRYLIFLEEELSSVADWDAIRKCLPDGKRGSRIVVSTKHLKIALVCTGDPYQVSQLIHLSHDRGLYAFFPKGCGHRHGMGEFIWQLRRQGGVIALLEQDLDLGDRSKFMSQLTNDTLNKLSVLNGVKFEYSYRNIRTHGFAGQQNMMVVTMATDILVQSYPKDDQNNAFEQLMGMKHEDVTEKCRKFLTENDYLLFIDEMESHEEWDLINRQLLCESTRACIIVLTKDNSVATYCVDHKEYLLLNLRDLMIKGCDHCGYSDGGDNIKKEGESELDFVGRSDEKDFFYGRTPDVKLLSVWGIAGVGKSAIVWESFHGEVITGGYYKMHSWVDVPHPFNLTDLCRRLLLDFSRDNLEAQETALISMMEGKDPIPGCCKILRQNDCLLVIDGLRSKHDWDLLKAALFSQPVIGRTIVITREESVATYCTNNKKDDILNVKGLKDDVALNLFKKINPGAEELCQSFPEEVQPILKHIMSKCGGLPEVIVAAGKIAGPYSERISSLEFCNAELMEMLEKSLSFPSLKGLFCWMQSYFDACSDELKPCIFYMSVFPVDQSIRRRRLLRRWIAEGYSSGGGGTAEEKGEKLFSELMKLSILYPDQRTSSTARSWMVNGFFCEYIKSRPMEDNLVFALEGSCSPSSRLTGQHLTISSCWDRDEIVFKSMDLSRLRSLTVFGKWVPFLVSDKMKVLRVLDLEGTSSTSDGTASVTDDVLEKIVKQFPRLKFMSLRGCMEVTRLPDSLGDMGQLETLDARHTSIVELPPAVITKLHKLQYIRAGTTEARRLQVAAAAAATTPPPTTQEDVHSGTSPFQRASTRIIGAWNRTAHALVESSSSCSWWESKKQRRRRVRVAANGDGIEVVCAAAEGIGKLTELHTLGVVNIAGGKGGLLLLKELGNLTQLRKLGLSGISSINWKELCNAISGHLPHLESLSLQLLLVEEDESYKFACFFDISMPPKTLKSLKVLYTTAVCAGAFGACIKPAWISQLPNLKKLNHESTVSNQEDIDLMLSNGFPAGLLEKRLRIKPIQQRLSFAKQTPGVVFLAELMIDCGSRRSMVTFGESPNFSVQVVSIHCCNSCDGWSCLQIVGLQNIGALKQVLVTGPCSEEFKEDLRRQLVEREDKPELKLLPHNGDQ</sequence>
<dbReference type="InterPro" id="IPR038005">
    <property type="entry name" value="RX-like_CC"/>
</dbReference>
<keyword evidence="4" id="KW-0547">Nucleotide-binding</keyword>
<evidence type="ECO:0008006" key="14">
    <source>
        <dbReference type="Google" id="ProtNLM"/>
    </source>
</evidence>
<keyword evidence="5" id="KW-0611">Plant defense</keyword>
<feature type="domain" description="NB-ARC" evidence="8">
    <location>
        <begin position="224"/>
        <end position="357"/>
    </location>
</feature>
<accession>A0A9R1B6R1</accession>
<dbReference type="EMBL" id="LT934122">
    <property type="protein sequence ID" value="VAI53540.1"/>
    <property type="molecule type" value="Genomic_DNA"/>
</dbReference>
<keyword evidence="3" id="KW-0677">Repeat</keyword>
<feature type="domain" description="Disease resistance R13L4/SHOC-2-like LRR" evidence="11">
    <location>
        <begin position="1154"/>
        <end position="1400"/>
    </location>
</feature>
<dbReference type="PANTHER" id="PTHR23155">
    <property type="entry name" value="DISEASE RESISTANCE PROTEIN RP"/>
    <property type="match status" value="1"/>
</dbReference>
<dbReference type="Pfam" id="PF18052">
    <property type="entry name" value="Rx_N"/>
    <property type="match status" value="1"/>
</dbReference>
<dbReference type="InterPro" id="IPR055414">
    <property type="entry name" value="LRR_R13L4/SHOC2-like"/>
</dbReference>
<evidence type="ECO:0000256" key="5">
    <source>
        <dbReference type="ARBA" id="ARBA00022821"/>
    </source>
</evidence>
<dbReference type="Proteomes" id="UP000324705">
    <property type="component" value="Chromosome 6B"/>
</dbReference>
<dbReference type="OMA" id="FIWQLRR"/>
<dbReference type="Pfam" id="PF00931">
    <property type="entry name" value="NB-ARC"/>
    <property type="match status" value="2"/>
</dbReference>
<dbReference type="Gene3D" id="1.20.5.4130">
    <property type="match status" value="1"/>
</dbReference>
<evidence type="ECO:0000256" key="3">
    <source>
        <dbReference type="ARBA" id="ARBA00022737"/>
    </source>
</evidence>
<dbReference type="GO" id="GO:0098542">
    <property type="term" value="P:defense response to other organism"/>
    <property type="evidence" value="ECO:0007669"/>
    <property type="project" value="TreeGrafter"/>
</dbReference>
<evidence type="ECO:0000313" key="12">
    <source>
        <dbReference type="EMBL" id="VAI53540.1"/>
    </source>
</evidence>
<feature type="domain" description="Disease resistance protein winged helix" evidence="10">
    <location>
        <begin position="841"/>
        <end position="895"/>
    </location>
</feature>
<reference evidence="12 13" key="1">
    <citation type="submission" date="2017-09" db="EMBL/GenBank/DDBJ databases">
        <authorList>
            <consortium name="International Durum Wheat Genome Sequencing Consortium (IDWGSC)"/>
            <person name="Milanesi L."/>
        </authorList>
    </citation>
    <scope>NUCLEOTIDE SEQUENCE [LARGE SCALE GENOMIC DNA]</scope>
    <source>
        <strain evidence="13">cv. Svevo</strain>
    </source>
</reference>
<feature type="domain" description="Disease resistance R13L4/SHOC-2-like LRR" evidence="11">
    <location>
        <begin position="959"/>
        <end position="1068"/>
    </location>
</feature>
<comment type="similarity">
    <text evidence="1">Belongs to the disease resistance NB-LRR family.</text>
</comment>
<proteinExistence type="inferred from homology"/>
<name>A0A9R1B6R1_TRITD</name>
<evidence type="ECO:0000259" key="11">
    <source>
        <dbReference type="Pfam" id="PF23598"/>
    </source>
</evidence>
<dbReference type="GO" id="GO:0043531">
    <property type="term" value="F:ADP binding"/>
    <property type="evidence" value="ECO:0007669"/>
    <property type="project" value="InterPro"/>
</dbReference>
<dbReference type="InterPro" id="IPR041118">
    <property type="entry name" value="Rx_N"/>
</dbReference>
<keyword evidence="2" id="KW-0433">Leucine-rich repeat</keyword>
<dbReference type="Gramene" id="TRITD6Bv1G014380.4">
    <property type="protein sequence ID" value="TRITD6Bv1G014380.4"/>
    <property type="gene ID" value="TRITD6Bv1G014380"/>
</dbReference>
<dbReference type="Pfam" id="PF23559">
    <property type="entry name" value="WHD_DRP"/>
    <property type="match status" value="1"/>
</dbReference>
<evidence type="ECO:0000256" key="7">
    <source>
        <dbReference type="SAM" id="Coils"/>
    </source>
</evidence>
<dbReference type="PRINTS" id="PR00364">
    <property type="entry name" value="DISEASERSIST"/>
</dbReference>
<keyword evidence="6 7" id="KW-0175">Coiled coil</keyword>